<gene>
    <name evidence="3" type="primary">tnpA</name>
    <name evidence="3" type="ORF">ERS008476_03580</name>
</gene>
<dbReference type="InterPro" id="IPR009057">
    <property type="entry name" value="Homeodomain-like_sf"/>
</dbReference>
<dbReference type="Gene3D" id="1.10.10.60">
    <property type="entry name" value="Homeodomain-like"/>
    <property type="match status" value="1"/>
</dbReference>
<dbReference type="GO" id="GO:0004803">
    <property type="term" value="F:transposase activity"/>
    <property type="evidence" value="ECO:0007669"/>
    <property type="project" value="InterPro"/>
</dbReference>
<reference evidence="4" key="1">
    <citation type="submission" date="2015-03" db="EMBL/GenBank/DDBJ databases">
        <authorList>
            <consortium name="Pathogen Informatics"/>
        </authorList>
    </citation>
    <scope>NUCLEOTIDE SEQUENCE [LARGE SCALE GENOMIC DNA]</scope>
    <source>
        <strain evidence="4">R148</strain>
    </source>
</reference>
<keyword evidence="2" id="KW-0175">Coiled coil</keyword>
<dbReference type="AlphaFoldDB" id="A0A0H5MHK4"/>
<dbReference type="InterPro" id="IPR051839">
    <property type="entry name" value="RD_transcriptional_regulator"/>
</dbReference>
<protein>
    <submittedName>
        <fullName evidence="3">IS1329 transposase A</fullName>
    </submittedName>
</protein>
<dbReference type="Proteomes" id="UP000043316">
    <property type="component" value="Unassembled WGS sequence"/>
</dbReference>
<dbReference type="EMBL" id="CWJI01000014">
    <property type="protein sequence ID" value="CRY56536.1"/>
    <property type="molecule type" value="Genomic_DNA"/>
</dbReference>
<feature type="coiled-coil region" evidence="2">
    <location>
        <begin position="56"/>
        <end position="83"/>
    </location>
</feature>
<evidence type="ECO:0000256" key="2">
    <source>
        <dbReference type="SAM" id="Coils"/>
    </source>
</evidence>
<evidence type="ECO:0000313" key="4">
    <source>
        <dbReference type="Proteomes" id="UP000043316"/>
    </source>
</evidence>
<dbReference type="PANTHER" id="PTHR33215:SF13">
    <property type="entry name" value="PROTEIN DISTAL ANTENNA"/>
    <property type="match status" value="1"/>
</dbReference>
<dbReference type="PANTHER" id="PTHR33215">
    <property type="entry name" value="PROTEIN DISTAL ANTENNA"/>
    <property type="match status" value="1"/>
</dbReference>
<proteinExistence type="inferred from homology"/>
<sequence>MPVKEFTDEFKYEAVKRITEQGHPVSGVAAQLGVSANSLYVWLKRHQKSPYQRNLDDALESEIKWLRQELKRITDERDILKKAAAYFAQTSG</sequence>
<dbReference type="SUPFAM" id="SSF46689">
    <property type="entry name" value="Homeodomain-like"/>
    <property type="match status" value="1"/>
</dbReference>
<evidence type="ECO:0000256" key="1">
    <source>
        <dbReference type="ARBA" id="ARBA00009964"/>
    </source>
</evidence>
<dbReference type="GO" id="GO:0006313">
    <property type="term" value="P:DNA transposition"/>
    <property type="evidence" value="ECO:0007669"/>
    <property type="project" value="InterPro"/>
</dbReference>
<dbReference type="Pfam" id="PF01527">
    <property type="entry name" value="HTH_Tnp_1"/>
    <property type="match status" value="1"/>
</dbReference>
<organism evidence="3 4">
    <name type="scientific">Yersinia intermedia</name>
    <dbReference type="NCBI Taxonomy" id="631"/>
    <lineage>
        <taxon>Bacteria</taxon>
        <taxon>Pseudomonadati</taxon>
        <taxon>Pseudomonadota</taxon>
        <taxon>Gammaproteobacteria</taxon>
        <taxon>Enterobacterales</taxon>
        <taxon>Yersiniaceae</taxon>
        <taxon>Yersinia</taxon>
    </lineage>
</organism>
<dbReference type="GO" id="GO:0003677">
    <property type="term" value="F:DNA binding"/>
    <property type="evidence" value="ECO:0007669"/>
    <property type="project" value="InterPro"/>
</dbReference>
<comment type="similarity">
    <text evidence="1">Belongs to the transposase 8 family.</text>
</comment>
<evidence type="ECO:0000313" key="3">
    <source>
        <dbReference type="EMBL" id="CRY56536.1"/>
    </source>
</evidence>
<accession>A0A0H5MHK4</accession>
<name>A0A0H5MHK4_YERIN</name>
<dbReference type="InterPro" id="IPR002514">
    <property type="entry name" value="Transposase_8"/>
</dbReference>